<keyword evidence="12" id="KW-1185">Reference proteome</keyword>
<dbReference type="GO" id="GO:0051607">
    <property type="term" value="P:defense response to virus"/>
    <property type="evidence" value="ECO:0007669"/>
    <property type="project" value="TreeGrafter"/>
</dbReference>
<dbReference type="InterPro" id="IPR052784">
    <property type="entry name" value="Perforin-1_pore-forming"/>
</dbReference>
<keyword evidence="3" id="KW-0964">Secreted</keyword>
<evidence type="ECO:0000256" key="6">
    <source>
        <dbReference type="ARBA" id="ARBA00023157"/>
    </source>
</evidence>
<dbReference type="Proteomes" id="UP000663829">
    <property type="component" value="Unassembled WGS sequence"/>
</dbReference>
<dbReference type="EMBL" id="CAJNOQ010014792">
    <property type="protein sequence ID" value="CAF1348691.1"/>
    <property type="molecule type" value="Genomic_DNA"/>
</dbReference>
<evidence type="ECO:0000256" key="4">
    <source>
        <dbReference type="ARBA" id="ARBA00022729"/>
    </source>
</evidence>
<feature type="domain" description="MACPF" evidence="7">
    <location>
        <begin position="163"/>
        <end position="486"/>
    </location>
</feature>
<evidence type="ECO:0000256" key="3">
    <source>
        <dbReference type="ARBA" id="ARBA00022525"/>
    </source>
</evidence>
<dbReference type="AlphaFoldDB" id="A0A815HBF4"/>
<dbReference type="GO" id="GO:0016020">
    <property type="term" value="C:membrane"/>
    <property type="evidence" value="ECO:0007669"/>
    <property type="project" value="UniProtKB-SubCell"/>
</dbReference>
<accession>A0A815HBF4</accession>
<dbReference type="PANTHER" id="PTHR46096">
    <property type="entry name" value="PERFORIN-1"/>
    <property type="match status" value="1"/>
</dbReference>
<sequence length="614" mass="70083">FDAAFTSHLKTLTEEVQTEEQQTAYNELITRFGTHYVSSVIVGGRIHIYTFIGEEYLKRKGRAITEKVISDEFQARTSGKSRSNDFRTAITYLPPVASMNKWLDTASDSPAVINRTVSSLSNLISSYSKKIRKHLQRTIDYYMKYGVLPILTQINTTRQKRQINNAVRNTLEPIPGLDVVGCGFDITFLESKFCLLNINNSNTSWTDPFNASATFSIPNGYFVMNTPEMLVKHGSKIFSNLTEFYQETYSLTQQDTWGFFGFGATSSTKIVENRYRQRYQYNSSLAWTYKQIIWYTLAVASFPRPKLNPIAKRAFNEVPSTYDSTNVDFWREFFLSYGTHYIVSAEMGGIAWAEDWLQKCFVEKKNEIWAREQVMQYWWFISLSSTTESYNVEISKYSNESLTSRFQLIGGIETTHRRRFVAVDESNAFISRLESMEDSTPPPSTIFKCGPDRKKRTVSPRFDLTDARLALCPMIGYYGSQYCPNDEGHNSSSRVFTRTGRQRSSSLLPLPLPTGIGMAIDVATGKLLLPALELTFSTTITNRTVLWTDSKSGQAFIVPTEAALYSPDGAQTTTDIRIFRNEQELVDVWLRNENPGSWSGGEYSQMNWFKKMST</sequence>
<organism evidence="9 12">
    <name type="scientific">Didymodactylos carnosus</name>
    <dbReference type="NCBI Taxonomy" id="1234261"/>
    <lineage>
        <taxon>Eukaryota</taxon>
        <taxon>Metazoa</taxon>
        <taxon>Spiralia</taxon>
        <taxon>Gnathifera</taxon>
        <taxon>Rotifera</taxon>
        <taxon>Eurotatoria</taxon>
        <taxon>Bdelloidea</taxon>
        <taxon>Philodinida</taxon>
        <taxon>Philodinidae</taxon>
        <taxon>Didymodactylos</taxon>
    </lineage>
</organism>
<protein>
    <recommendedName>
        <fullName evidence="7">MACPF domain-containing protein</fullName>
    </recommendedName>
</protein>
<dbReference type="EMBL" id="CAJOBC010063097">
    <property type="protein sequence ID" value="CAF4216696.1"/>
    <property type="molecule type" value="Genomic_DNA"/>
</dbReference>
<dbReference type="InterPro" id="IPR020863">
    <property type="entry name" value="MACPF_CS"/>
</dbReference>
<keyword evidence="5" id="KW-0472">Membrane</keyword>
<evidence type="ECO:0000256" key="2">
    <source>
        <dbReference type="ARBA" id="ARBA00004613"/>
    </source>
</evidence>
<dbReference type="PROSITE" id="PS51412">
    <property type="entry name" value="MACPF_2"/>
    <property type="match status" value="1"/>
</dbReference>
<dbReference type="OrthoDB" id="1366754at2759"/>
<comment type="subcellular location">
    <subcellularLocation>
        <location evidence="1">Membrane</location>
    </subcellularLocation>
    <subcellularLocation>
        <location evidence="2">Secreted</location>
    </subcellularLocation>
</comment>
<dbReference type="Proteomes" id="UP000681722">
    <property type="component" value="Unassembled WGS sequence"/>
</dbReference>
<evidence type="ECO:0000256" key="1">
    <source>
        <dbReference type="ARBA" id="ARBA00004370"/>
    </source>
</evidence>
<evidence type="ECO:0000313" key="8">
    <source>
        <dbReference type="EMBL" id="CAF1118015.1"/>
    </source>
</evidence>
<evidence type="ECO:0000313" key="12">
    <source>
        <dbReference type="Proteomes" id="UP000663829"/>
    </source>
</evidence>
<dbReference type="Pfam" id="PF01823">
    <property type="entry name" value="MACPF"/>
    <property type="match status" value="3"/>
</dbReference>
<dbReference type="PANTHER" id="PTHR46096:SF3">
    <property type="entry name" value="PERFORIN-1"/>
    <property type="match status" value="1"/>
</dbReference>
<evidence type="ECO:0000259" key="7">
    <source>
        <dbReference type="PROSITE" id="PS51412"/>
    </source>
</evidence>
<dbReference type="GO" id="GO:0022829">
    <property type="term" value="F:wide pore channel activity"/>
    <property type="evidence" value="ECO:0007669"/>
    <property type="project" value="TreeGrafter"/>
</dbReference>
<dbReference type="GO" id="GO:0005576">
    <property type="term" value="C:extracellular region"/>
    <property type="evidence" value="ECO:0007669"/>
    <property type="project" value="UniProtKB-SubCell"/>
</dbReference>
<reference evidence="9" key="1">
    <citation type="submission" date="2021-02" db="EMBL/GenBank/DDBJ databases">
        <authorList>
            <person name="Nowell W R."/>
        </authorList>
    </citation>
    <scope>NUCLEOTIDE SEQUENCE</scope>
</reference>
<feature type="non-terminal residue" evidence="9">
    <location>
        <position position="1"/>
    </location>
</feature>
<dbReference type="EMBL" id="CAJOBA010015962">
    <property type="protein sequence ID" value="CAF3889674.1"/>
    <property type="molecule type" value="Genomic_DNA"/>
</dbReference>
<gene>
    <name evidence="9" type="ORF">GPM918_LOCUS30794</name>
    <name evidence="8" type="ORF">OVA965_LOCUS20042</name>
    <name evidence="11" type="ORF">SRO942_LOCUS31420</name>
    <name evidence="10" type="ORF">TMI583_LOCUS20300</name>
</gene>
<dbReference type="PROSITE" id="PS00279">
    <property type="entry name" value="MACPF_1"/>
    <property type="match status" value="1"/>
</dbReference>
<dbReference type="InterPro" id="IPR020864">
    <property type="entry name" value="MACPF"/>
</dbReference>
<comment type="caution">
    <text evidence="9">The sequence shown here is derived from an EMBL/GenBank/DDBJ whole genome shotgun (WGS) entry which is preliminary data.</text>
</comment>
<dbReference type="Proteomes" id="UP000677228">
    <property type="component" value="Unassembled WGS sequence"/>
</dbReference>
<dbReference type="EMBL" id="CAJNOK010010521">
    <property type="protein sequence ID" value="CAF1118015.1"/>
    <property type="molecule type" value="Genomic_DNA"/>
</dbReference>
<name>A0A815HBF4_9BILA</name>
<keyword evidence="6" id="KW-1015">Disulfide bond</keyword>
<dbReference type="Proteomes" id="UP000682733">
    <property type="component" value="Unassembled WGS sequence"/>
</dbReference>
<evidence type="ECO:0000313" key="11">
    <source>
        <dbReference type="EMBL" id="CAF4216696.1"/>
    </source>
</evidence>
<evidence type="ECO:0000313" key="10">
    <source>
        <dbReference type="EMBL" id="CAF3889674.1"/>
    </source>
</evidence>
<keyword evidence="4" id="KW-0732">Signal</keyword>
<proteinExistence type="predicted"/>
<evidence type="ECO:0000256" key="5">
    <source>
        <dbReference type="ARBA" id="ARBA00023136"/>
    </source>
</evidence>
<evidence type="ECO:0000313" key="9">
    <source>
        <dbReference type="EMBL" id="CAF1348691.1"/>
    </source>
</evidence>